<dbReference type="Proteomes" id="UP000805704">
    <property type="component" value="Chromosome 13"/>
</dbReference>
<keyword evidence="2" id="KW-1185">Reference proteome</keyword>
<organism evidence="1 2">
    <name type="scientific">Nibea albiflora</name>
    <name type="common">Yellow drum</name>
    <name type="synonym">Corvina albiflora</name>
    <dbReference type="NCBI Taxonomy" id="240163"/>
    <lineage>
        <taxon>Eukaryota</taxon>
        <taxon>Metazoa</taxon>
        <taxon>Chordata</taxon>
        <taxon>Craniata</taxon>
        <taxon>Vertebrata</taxon>
        <taxon>Euteleostomi</taxon>
        <taxon>Actinopterygii</taxon>
        <taxon>Neopterygii</taxon>
        <taxon>Teleostei</taxon>
        <taxon>Neoteleostei</taxon>
        <taxon>Acanthomorphata</taxon>
        <taxon>Eupercaria</taxon>
        <taxon>Sciaenidae</taxon>
        <taxon>Nibea</taxon>
    </lineage>
</organism>
<evidence type="ECO:0000313" key="1">
    <source>
        <dbReference type="EMBL" id="KAG8012213.1"/>
    </source>
</evidence>
<dbReference type="EMBL" id="CM024801">
    <property type="protein sequence ID" value="KAG8012213.1"/>
    <property type="molecule type" value="Genomic_DNA"/>
</dbReference>
<reference evidence="1" key="1">
    <citation type="submission" date="2020-04" db="EMBL/GenBank/DDBJ databases">
        <title>A chromosome-scale assembly and high-density genetic map of the yellow drum (Nibea albiflora) genome.</title>
        <authorList>
            <person name="Xu D."/>
            <person name="Zhang W."/>
            <person name="Chen R."/>
            <person name="Tan P."/>
            <person name="Wang L."/>
            <person name="Song H."/>
            <person name="Tian L."/>
            <person name="Zhu Q."/>
            <person name="Wang B."/>
        </authorList>
    </citation>
    <scope>NUCLEOTIDE SEQUENCE</scope>
    <source>
        <strain evidence="1">ZJHYS-2018</strain>
    </source>
</reference>
<proteinExistence type="predicted"/>
<gene>
    <name evidence="1" type="ORF">GBF38_004715</name>
</gene>
<sequence>NGKIQDLVEDVDPLTVMYLISYIYFKGKWVTSFDPKRTHRSTFTVDENTKVPVQMMNSENKFDVYRDQSINTSVLRLPFKGSYSMLLMLPDDMATLERAVSPSHVTKW</sequence>
<accession>A0ACB7FDX5</accession>
<feature type="non-terminal residue" evidence="1">
    <location>
        <position position="108"/>
    </location>
</feature>
<protein>
    <submittedName>
        <fullName evidence="1">Alpha-1-antitrypsin-like protein</fullName>
    </submittedName>
</protein>
<comment type="caution">
    <text evidence="1">The sequence shown here is derived from an EMBL/GenBank/DDBJ whole genome shotgun (WGS) entry which is preliminary data.</text>
</comment>
<evidence type="ECO:0000313" key="2">
    <source>
        <dbReference type="Proteomes" id="UP000805704"/>
    </source>
</evidence>
<name>A0ACB7FDX5_NIBAL</name>
<feature type="non-terminal residue" evidence="1">
    <location>
        <position position="1"/>
    </location>
</feature>